<gene>
    <name evidence="1" type="ORF">CHGG_04869</name>
</gene>
<accession>Q2H027</accession>
<dbReference type="GeneID" id="4392363"/>
<proteinExistence type="predicted"/>
<dbReference type="EMBL" id="CH408032">
    <property type="protein sequence ID" value="EAQ88250.1"/>
    <property type="molecule type" value="Genomic_DNA"/>
</dbReference>
<name>Q2H027_CHAGB</name>
<dbReference type="VEuPathDB" id="FungiDB:CHGG_04869"/>
<evidence type="ECO:0000313" key="1">
    <source>
        <dbReference type="EMBL" id="EAQ88250.1"/>
    </source>
</evidence>
<organism evidence="1 2">
    <name type="scientific">Chaetomium globosum (strain ATCC 6205 / CBS 148.51 / DSM 1962 / NBRC 6347 / NRRL 1970)</name>
    <name type="common">Soil fungus</name>
    <dbReference type="NCBI Taxonomy" id="306901"/>
    <lineage>
        <taxon>Eukaryota</taxon>
        <taxon>Fungi</taxon>
        <taxon>Dikarya</taxon>
        <taxon>Ascomycota</taxon>
        <taxon>Pezizomycotina</taxon>
        <taxon>Sordariomycetes</taxon>
        <taxon>Sordariomycetidae</taxon>
        <taxon>Sordariales</taxon>
        <taxon>Chaetomiaceae</taxon>
        <taxon>Chaetomium</taxon>
    </lineage>
</organism>
<dbReference type="InParanoid" id="Q2H027"/>
<sequence length="292" mass="31439">MQCIPVGEDAPGLPGTVAVSGFGGPPLLIFTALREEDGEGLTRGRVGWAYRSGLVLPEDGITSRDLEVAESLSFDVVTLSDLGSPWICACFCHRSFRLATAEAVHPEAPALLVNINRAPNVACRIVSPSHSRQEEIWYLAAGYPAPGSGVPASKDSNEAGSLQPLPQASDASLFEQPNPEAVDGLFSNRRRFLHSCAAVGESPLYGTHYFRILARSRIRGAASSGTRLQTRLGRWHPRGRRTGDTQRQETRKTGLLFGRLSGMLSNTNRSPVAVGHVPCHDQLLSGHVRPTI</sequence>
<dbReference type="HOGENOM" id="CLU_953166_0_0_1"/>
<keyword evidence="2" id="KW-1185">Reference proteome</keyword>
<dbReference type="RefSeq" id="XP_001224083.1">
    <property type="nucleotide sequence ID" value="XM_001224082.1"/>
</dbReference>
<protein>
    <submittedName>
        <fullName evidence="1">Uncharacterized protein</fullName>
    </submittedName>
</protein>
<evidence type="ECO:0000313" key="2">
    <source>
        <dbReference type="Proteomes" id="UP000001056"/>
    </source>
</evidence>
<reference evidence="2" key="1">
    <citation type="journal article" date="2015" name="Genome Announc.">
        <title>Draft genome sequence of the cellulolytic fungus Chaetomium globosum.</title>
        <authorList>
            <person name="Cuomo C.A."/>
            <person name="Untereiner W.A."/>
            <person name="Ma L.-J."/>
            <person name="Grabherr M."/>
            <person name="Birren B.W."/>
        </authorList>
    </citation>
    <scope>NUCLEOTIDE SEQUENCE [LARGE SCALE GENOMIC DNA]</scope>
    <source>
        <strain evidence="2">ATCC 6205 / CBS 148.51 / DSM 1962 / NBRC 6347 / NRRL 1970</strain>
    </source>
</reference>
<dbReference type="AlphaFoldDB" id="Q2H027"/>
<dbReference type="Proteomes" id="UP000001056">
    <property type="component" value="Unassembled WGS sequence"/>
</dbReference>